<accession>A0AAQ3SLP1</accession>
<dbReference type="SMART" id="SM00175">
    <property type="entry name" value="RAB"/>
    <property type="match status" value="1"/>
</dbReference>
<name>A0AAQ3SLP1_PASNO</name>
<dbReference type="Proteomes" id="UP001341281">
    <property type="component" value="Chromosome 02"/>
</dbReference>
<dbReference type="Pfam" id="PF00071">
    <property type="entry name" value="Ras"/>
    <property type="match status" value="1"/>
</dbReference>
<feature type="non-terminal residue" evidence="2">
    <location>
        <position position="221"/>
    </location>
</feature>
<proteinExistence type="inferred from homology"/>
<dbReference type="AlphaFoldDB" id="A0AAQ3SLP1"/>
<dbReference type="InterPro" id="IPR005225">
    <property type="entry name" value="Small_GTP-bd"/>
</dbReference>
<sequence>NYCCRWRRRHRKSRGFVFKCIVIGDAGVGKSCLMLQFTDQWFRSELDPTIGSEFGSRIVDIDGKPTKLQIWDTSGQELHRSISRVFYRGAAAAILVYDITRRDTFDDAALWLKDAMESAPPNLTKVLVGNKCDLSDRRAVSYEEGESFAKTHGLFFMESSAKTAQNPFIEAARTVSKKIEDGVLDSSAMNGGWKLYDDPKPIIKAMKLSIYRVRVVKRRKS</sequence>
<evidence type="ECO:0000313" key="3">
    <source>
        <dbReference type="Proteomes" id="UP001341281"/>
    </source>
</evidence>
<dbReference type="SMART" id="SM00176">
    <property type="entry name" value="RAN"/>
    <property type="match status" value="1"/>
</dbReference>
<protein>
    <submittedName>
        <fullName evidence="2">Uncharacterized protein</fullName>
    </submittedName>
</protein>
<reference evidence="2 3" key="1">
    <citation type="submission" date="2024-02" db="EMBL/GenBank/DDBJ databases">
        <title>High-quality chromosome-scale genome assembly of Pensacola bahiagrass (Paspalum notatum Flugge var. saurae).</title>
        <authorList>
            <person name="Vega J.M."/>
            <person name="Podio M."/>
            <person name="Orjuela J."/>
            <person name="Siena L.A."/>
            <person name="Pessino S.C."/>
            <person name="Combes M.C."/>
            <person name="Mariac C."/>
            <person name="Albertini E."/>
            <person name="Pupilli F."/>
            <person name="Ortiz J.P.A."/>
            <person name="Leblanc O."/>
        </authorList>
    </citation>
    <scope>NUCLEOTIDE SEQUENCE [LARGE SCALE GENOMIC DNA]</scope>
    <source>
        <strain evidence="2">R1</strain>
        <tissue evidence="2">Leaf</tissue>
    </source>
</reference>
<evidence type="ECO:0000256" key="1">
    <source>
        <dbReference type="ARBA" id="ARBA00006270"/>
    </source>
</evidence>
<organism evidence="2 3">
    <name type="scientific">Paspalum notatum var. saurae</name>
    <dbReference type="NCBI Taxonomy" id="547442"/>
    <lineage>
        <taxon>Eukaryota</taxon>
        <taxon>Viridiplantae</taxon>
        <taxon>Streptophyta</taxon>
        <taxon>Embryophyta</taxon>
        <taxon>Tracheophyta</taxon>
        <taxon>Spermatophyta</taxon>
        <taxon>Magnoliopsida</taxon>
        <taxon>Liliopsida</taxon>
        <taxon>Poales</taxon>
        <taxon>Poaceae</taxon>
        <taxon>PACMAD clade</taxon>
        <taxon>Panicoideae</taxon>
        <taxon>Andropogonodae</taxon>
        <taxon>Paspaleae</taxon>
        <taxon>Paspalinae</taxon>
        <taxon>Paspalum</taxon>
    </lineage>
</organism>
<dbReference type="InterPro" id="IPR050209">
    <property type="entry name" value="Rab_GTPases_membrane_traffic"/>
</dbReference>
<dbReference type="PROSITE" id="PS51419">
    <property type="entry name" value="RAB"/>
    <property type="match status" value="1"/>
</dbReference>
<dbReference type="NCBIfam" id="TIGR00231">
    <property type="entry name" value="small_GTP"/>
    <property type="match status" value="1"/>
</dbReference>
<dbReference type="FunFam" id="3.40.50.300:FF:000808">
    <property type="entry name" value="Small GTP-binding protein, putative"/>
    <property type="match status" value="1"/>
</dbReference>
<dbReference type="PROSITE" id="PS51420">
    <property type="entry name" value="RHO"/>
    <property type="match status" value="1"/>
</dbReference>
<dbReference type="PANTHER" id="PTHR47979">
    <property type="entry name" value="DRAB11-RELATED"/>
    <property type="match status" value="1"/>
</dbReference>
<evidence type="ECO:0000313" key="2">
    <source>
        <dbReference type="EMBL" id="WVZ55575.1"/>
    </source>
</evidence>
<dbReference type="SUPFAM" id="SSF52540">
    <property type="entry name" value="P-loop containing nucleoside triphosphate hydrolases"/>
    <property type="match status" value="1"/>
</dbReference>
<dbReference type="GO" id="GO:0005525">
    <property type="term" value="F:GTP binding"/>
    <property type="evidence" value="ECO:0007669"/>
    <property type="project" value="InterPro"/>
</dbReference>
<gene>
    <name evidence="2" type="ORF">U9M48_006216</name>
</gene>
<dbReference type="SMART" id="SM00174">
    <property type="entry name" value="RHO"/>
    <property type="match status" value="1"/>
</dbReference>
<dbReference type="SMART" id="SM00173">
    <property type="entry name" value="RAS"/>
    <property type="match status" value="1"/>
</dbReference>
<keyword evidence="3" id="KW-1185">Reference proteome</keyword>
<dbReference type="EMBL" id="CP144746">
    <property type="protein sequence ID" value="WVZ55575.1"/>
    <property type="molecule type" value="Genomic_DNA"/>
</dbReference>
<dbReference type="PRINTS" id="PR00449">
    <property type="entry name" value="RASTRNSFRMNG"/>
</dbReference>
<dbReference type="Gene3D" id="3.40.50.300">
    <property type="entry name" value="P-loop containing nucleotide triphosphate hydrolases"/>
    <property type="match status" value="1"/>
</dbReference>
<comment type="similarity">
    <text evidence="1">Belongs to the small GTPase superfamily. Rab family.</text>
</comment>
<dbReference type="InterPro" id="IPR027417">
    <property type="entry name" value="P-loop_NTPase"/>
</dbReference>
<dbReference type="PROSITE" id="PS51421">
    <property type="entry name" value="RAS"/>
    <property type="match status" value="1"/>
</dbReference>
<dbReference type="GO" id="GO:0003924">
    <property type="term" value="F:GTPase activity"/>
    <property type="evidence" value="ECO:0007669"/>
    <property type="project" value="InterPro"/>
</dbReference>
<dbReference type="InterPro" id="IPR001806">
    <property type="entry name" value="Small_GTPase"/>
</dbReference>